<sequence>MLPPDQRPAIDLSPLSLRGRQVELLPLQRQHLDALIAAGSDEAIWTWYPEAYDTPGSMARFVDTALSAVAAGSAQVFVQRELGSGRIVGSTRLFQFSLRDRRAEIGWTWLAPEAQRSGINTEAKYLLLRHAFETLGLMRVEFKTDALNLRSRAAIARIGATQEGIFRRHVLCASGRVRDSVYFSIVDSEWPQVREHLQALLAKF</sequence>
<evidence type="ECO:0000313" key="3">
    <source>
        <dbReference type="Proteomes" id="UP000199233"/>
    </source>
</evidence>
<dbReference type="AlphaFoldDB" id="A0A1H9AH88"/>
<organism evidence="2 3">
    <name type="scientific">Solimonas aquatica</name>
    <dbReference type="NCBI Taxonomy" id="489703"/>
    <lineage>
        <taxon>Bacteria</taxon>
        <taxon>Pseudomonadati</taxon>
        <taxon>Pseudomonadota</taxon>
        <taxon>Gammaproteobacteria</taxon>
        <taxon>Nevskiales</taxon>
        <taxon>Nevskiaceae</taxon>
        <taxon>Solimonas</taxon>
    </lineage>
</organism>
<proteinExistence type="predicted"/>
<protein>
    <submittedName>
        <fullName evidence="2">Protein N-acetyltransferase, RimJ/RimL family</fullName>
    </submittedName>
</protein>
<feature type="domain" description="N-acetyltransferase" evidence="1">
    <location>
        <begin position="22"/>
        <end position="184"/>
    </location>
</feature>
<name>A0A1H9AH88_9GAMM</name>
<dbReference type="InterPro" id="IPR000182">
    <property type="entry name" value="GNAT_dom"/>
</dbReference>
<keyword evidence="3" id="KW-1185">Reference proteome</keyword>
<reference evidence="2 3" key="1">
    <citation type="submission" date="2016-10" db="EMBL/GenBank/DDBJ databases">
        <authorList>
            <person name="de Groot N.N."/>
        </authorList>
    </citation>
    <scope>NUCLEOTIDE SEQUENCE [LARGE SCALE GENOMIC DNA]</scope>
    <source>
        <strain evidence="2 3">DSM 25927</strain>
    </source>
</reference>
<dbReference type="STRING" id="489703.SAMN04488038_101402"/>
<gene>
    <name evidence="2" type="ORF">SAMN04488038_101402</name>
</gene>
<dbReference type="PANTHER" id="PTHR43610:SF1">
    <property type="entry name" value="N-ACETYLTRANSFERASE DOMAIN-CONTAINING PROTEIN"/>
    <property type="match status" value="1"/>
</dbReference>
<dbReference type="Pfam" id="PF13302">
    <property type="entry name" value="Acetyltransf_3"/>
    <property type="match status" value="1"/>
</dbReference>
<dbReference type="CDD" id="cd04301">
    <property type="entry name" value="NAT_SF"/>
    <property type="match status" value="1"/>
</dbReference>
<dbReference type="OrthoDB" id="5295305at2"/>
<dbReference type="EMBL" id="FOFS01000001">
    <property type="protein sequence ID" value="SEP75965.1"/>
    <property type="molecule type" value="Genomic_DNA"/>
</dbReference>
<evidence type="ECO:0000259" key="1">
    <source>
        <dbReference type="PROSITE" id="PS51186"/>
    </source>
</evidence>
<dbReference type="PROSITE" id="PS51186">
    <property type="entry name" value="GNAT"/>
    <property type="match status" value="1"/>
</dbReference>
<dbReference type="Gene3D" id="3.40.630.30">
    <property type="match status" value="1"/>
</dbReference>
<dbReference type="Proteomes" id="UP000199233">
    <property type="component" value="Unassembled WGS sequence"/>
</dbReference>
<dbReference type="RefSeq" id="WP_093281237.1">
    <property type="nucleotide sequence ID" value="NZ_FOFS01000001.1"/>
</dbReference>
<dbReference type="InterPro" id="IPR016181">
    <property type="entry name" value="Acyl_CoA_acyltransferase"/>
</dbReference>
<dbReference type="SUPFAM" id="SSF55729">
    <property type="entry name" value="Acyl-CoA N-acyltransferases (Nat)"/>
    <property type="match status" value="1"/>
</dbReference>
<dbReference type="GO" id="GO:0016747">
    <property type="term" value="F:acyltransferase activity, transferring groups other than amino-acyl groups"/>
    <property type="evidence" value="ECO:0007669"/>
    <property type="project" value="InterPro"/>
</dbReference>
<evidence type="ECO:0000313" key="2">
    <source>
        <dbReference type="EMBL" id="SEP75965.1"/>
    </source>
</evidence>
<accession>A0A1H9AH88</accession>
<dbReference type="PANTHER" id="PTHR43610">
    <property type="entry name" value="BLL6696 PROTEIN"/>
    <property type="match status" value="1"/>
</dbReference>
<keyword evidence="2" id="KW-0808">Transferase</keyword>